<name>A0A8S1V7M2_PAROT</name>
<evidence type="ECO:0000313" key="2">
    <source>
        <dbReference type="EMBL" id="CAD8172681.1"/>
    </source>
</evidence>
<keyword evidence="1" id="KW-0812">Transmembrane</keyword>
<dbReference type="OMA" id="SVIMFLY"/>
<evidence type="ECO:0000313" key="3">
    <source>
        <dbReference type="Proteomes" id="UP000683925"/>
    </source>
</evidence>
<feature type="transmembrane region" description="Helical" evidence="1">
    <location>
        <begin position="45"/>
        <end position="62"/>
    </location>
</feature>
<protein>
    <submittedName>
        <fullName evidence="2">Uncharacterized protein</fullName>
    </submittedName>
</protein>
<dbReference type="OrthoDB" id="308532at2759"/>
<accession>A0A8S1V7M2</accession>
<gene>
    <name evidence="2" type="ORF">POCTA_138.1.T0600239</name>
</gene>
<feature type="transmembrane region" description="Helical" evidence="1">
    <location>
        <begin position="191"/>
        <end position="212"/>
    </location>
</feature>
<feature type="transmembrane region" description="Helical" evidence="1">
    <location>
        <begin position="136"/>
        <end position="160"/>
    </location>
</feature>
<evidence type="ECO:0000256" key="1">
    <source>
        <dbReference type="SAM" id="Phobius"/>
    </source>
</evidence>
<feature type="transmembrane region" description="Helical" evidence="1">
    <location>
        <begin position="6"/>
        <end position="25"/>
    </location>
</feature>
<dbReference type="AlphaFoldDB" id="A0A8S1V7M2"/>
<keyword evidence="1" id="KW-0472">Membrane</keyword>
<feature type="transmembrane region" description="Helical" evidence="1">
    <location>
        <begin position="109"/>
        <end position="130"/>
    </location>
</feature>
<reference evidence="2" key="1">
    <citation type="submission" date="2021-01" db="EMBL/GenBank/DDBJ databases">
        <authorList>
            <consortium name="Genoscope - CEA"/>
            <person name="William W."/>
        </authorList>
    </citation>
    <scope>NUCLEOTIDE SEQUENCE</scope>
</reference>
<feature type="transmembrane region" description="Helical" evidence="1">
    <location>
        <begin position="232"/>
        <end position="254"/>
    </location>
</feature>
<dbReference type="Proteomes" id="UP000683925">
    <property type="component" value="Unassembled WGS sequence"/>
</dbReference>
<comment type="caution">
    <text evidence="2">The sequence shown here is derived from an EMBL/GenBank/DDBJ whole genome shotgun (WGS) entry which is preliminary data.</text>
</comment>
<organism evidence="2 3">
    <name type="scientific">Paramecium octaurelia</name>
    <dbReference type="NCBI Taxonomy" id="43137"/>
    <lineage>
        <taxon>Eukaryota</taxon>
        <taxon>Sar</taxon>
        <taxon>Alveolata</taxon>
        <taxon>Ciliophora</taxon>
        <taxon>Intramacronucleata</taxon>
        <taxon>Oligohymenophorea</taxon>
        <taxon>Peniculida</taxon>
        <taxon>Parameciidae</taxon>
        <taxon>Paramecium</taxon>
    </lineage>
</organism>
<proteinExistence type="predicted"/>
<sequence>MESLYSLLSQILLITTSVILLTYMIIAFRKIIQDVNDILDSTDKLVFLIAAIQQLLLLSFLITQYTLFLSGLRILRILQDIILLNCLIKLDSDNEQSYQKIVDKISQTLSFILPFVWCIIIFLEGFKSHFQCDQQIWMLLSGLLLITNIIQLYFGLNILIQIYKYCQDSSNQHMFDGLHKIMMDELQNRKVQVIVFILCSINSSVIMFLYDYTIFDQLNPTLCLQKNTITEILIYIAVIMISYQLPCLGIYYVFYHKNKKYLNNHNWEMQRSIVKLNDEGSEIELGDYQNPQ</sequence>
<keyword evidence="3" id="KW-1185">Reference proteome</keyword>
<keyword evidence="1" id="KW-1133">Transmembrane helix</keyword>
<dbReference type="EMBL" id="CAJJDP010000059">
    <property type="protein sequence ID" value="CAD8172681.1"/>
    <property type="molecule type" value="Genomic_DNA"/>
</dbReference>